<dbReference type="Gene3D" id="2.40.10.340">
    <property type="entry name" value="Rod shape-determining protein MreC, domain 1"/>
    <property type="match status" value="1"/>
</dbReference>
<organism evidence="2 3">
    <name type="scientific">Candidatus Niyogibacteria bacterium CG10_big_fil_rev_8_21_14_0_10_42_19</name>
    <dbReference type="NCBI Taxonomy" id="1974725"/>
    <lineage>
        <taxon>Bacteria</taxon>
        <taxon>Candidatus Niyogiibacteriota</taxon>
    </lineage>
</organism>
<gene>
    <name evidence="2" type="ORF">COU46_01550</name>
</gene>
<dbReference type="InterPro" id="IPR055342">
    <property type="entry name" value="MreC_beta-barrel_core"/>
</dbReference>
<sequence length="247" mass="27858">MVRKKTSRKKFFYLFFLFAVFTAFLTFYGHAFRYIVIGAVKPFISMKDLSVNLVSGVFDKFENSGELSKENHFLSERVRELEARVKIMQDFPGKHDPVRNSITAQVINVPPSAPFDGVLINRGENDGIKKEMKVVLAGEIFFGYVEEVFPNYSRVRLLSSFDDMAQVFLGKTTSMIMARGMGAGMISFELPRDFPINEGDGFFVFSDQPLLAGFIERIKQSDSSPIIDATGVLPFNLNNIGEVYLVP</sequence>
<dbReference type="EMBL" id="PFCN01000018">
    <property type="protein sequence ID" value="PIR70408.1"/>
    <property type="molecule type" value="Genomic_DNA"/>
</dbReference>
<evidence type="ECO:0000313" key="2">
    <source>
        <dbReference type="EMBL" id="PIR70408.1"/>
    </source>
</evidence>
<feature type="domain" description="Rod shape-determining protein MreC beta-barrel core" evidence="1">
    <location>
        <begin position="106"/>
        <end position="246"/>
    </location>
</feature>
<reference evidence="3" key="1">
    <citation type="submission" date="2017-09" db="EMBL/GenBank/DDBJ databases">
        <title>Depth-based differentiation of microbial function through sediment-hosted aquifers and enrichment of novel symbionts in the deep terrestrial subsurface.</title>
        <authorList>
            <person name="Probst A.J."/>
            <person name="Ladd B."/>
            <person name="Jarett J.K."/>
            <person name="Geller-Mcgrath D.E."/>
            <person name="Sieber C.M.K."/>
            <person name="Emerson J.B."/>
            <person name="Anantharaman K."/>
            <person name="Thomas B.C."/>
            <person name="Malmstrom R."/>
            <person name="Stieglmeier M."/>
            <person name="Klingl A."/>
            <person name="Woyke T."/>
            <person name="Ryan C.M."/>
            <person name="Banfield J.F."/>
        </authorList>
    </citation>
    <scope>NUCLEOTIDE SEQUENCE [LARGE SCALE GENOMIC DNA]</scope>
</reference>
<evidence type="ECO:0000259" key="1">
    <source>
        <dbReference type="Pfam" id="PF04085"/>
    </source>
</evidence>
<proteinExistence type="predicted"/>
<name>A0A2H0TFS2_9BACT</name>
<protein>
    <recommendedName>
        <fullName evidence="1">Rod shape-determining protein MreC beta-barrel core domain-containing protein</fullName>
    </recommendedName>
</protein>
<dbReference type="AlphaFoldDB" id="A0A2H0TFS2"/>
<comment type="caution">
    <text evidence="2">The sequence shown here is derived from an EMBL/GenBank/DDBJ whole genome shotgun (WGS) entry which is preliminary data.</text>
</comment>
<accession>A0A2H0TFS2</accession>
<dbReference type="PANTHER" id="PTHR34138">
    <property type="entry name" value="CELL SHAPE-DETERMINING PROTEIN MREC"/>
    <property type="match status" value="1"/>
</dbReference>
<dbReference type="GO" id="GO:0005886">
    <property type="term" value="C:plasma membrane"/>
    <property type="evidence" value="ECO:0007669"/>
    <property type="project" value="TreeGrafter"/>
</dbReference>
<dbReference type="InterPro" id="IPR007221">
    <property type="entry name" value="MreC"/>
</dbReference>
<dbReference type="PANTHER" id="PTHR34138:SF1">
    <property type="entry name" value="CELL SHAPE-DETERMINING PROTEIN MREC"/>
    <property type="match status" value="1"/>
</dbReference>
<dbReference type="GO" id="GO:0008360">
    <property type="term" value="P:regulation of cell shape"/>
    <property type="evidence" value="ECO:0007669"/>
    <property type="project" value="InterPro"/>
</dbReference>
<dbReference type="InterPro" id="IPR042177">
    <property type="entry name" value="Cell/Rod_1"/>
</dbReference>
<dbReference type="Proteomes" id="UP000229383">
    <property type="component" value="Unassembled WGS sequence"/>
</dbReference>
<dbReference type="Pfam" id="PF04085">
    <property type="entry name" value="MreC"/>
    <property type="match status" value="1"/>
</dbReference>
<evidence type="ECO:0000313" key="3">
    <source>
        <dbReference type="Proteomes" id="UP000229383"/>
    </source>
</evidence>